<evidence type="ECO:0000313" key="8">
    <source>
        <dbReference type="Proteomes" id="UP000321192"/>
    </source>
</evidence>
<evidence type="ECO:0000256" key="1">
    <source>
        <dbReference type="ARBA" id="ARBA00005189"/>
    </source>
</evidence>
<reference evidence="7 8" key="1">
    <citation type="submission" date="2018-09" db="EMBL/GenBank/DDBJ databases">
        <title>Metagenome Assembled Genomes from an Advanced Water Purification Facility.</title>
        <authorList>
            <person name="Stamps B.W."/>
            <person name="Spear J.R."/>
        </authorList>
    </citation>
    <scope>NUCLEOTIDE SEQUENCE [LARGE SCALE GENOMIC DNA]</scope>
    <source>
        <strain evidence="7">Bin_27_1</strain>
    </source>
</reference>
<evidence type="ECO:0000259" key="6">
    <source>
        <dbReference type="SMART" id="SM00563"/>
    </source>
</evidence>
<dbReference type="EMBL" id="SSFD01000259">
    <property type="protein sequence ID" value="TXH81962.1"/>
    <property type="molecule type" value="Genomic_DNA"/>
</dbReference>
<dbReference type="GO" id="GO:0006654">
    <property type="term" value="P:phosphatidic acid biosynthetic process"/>
    <property type="evidence" value="ECO:0007669"/>
    <property type="project" value="TreeGrafter"/>
</dbReference>
<sequence>MHAGAGTAPPASASGAATRAAAAREARAGGLLRATRWTRLALHLLQGVLTIAAIYPLTGRDTREALRQRWSQGLLRVLGMRLEHRGEAIAPGCMLVANHVSWVDIFAINALAPAAFVSKSEVRAWPVIGWLAAKNDTIFLRRGSRGHARIINEETAALLDAGCNVAIFPEGTTTDGATLLHFHAALLQPAIACGHPVQPLALQYRTPDDRFSRAPAYDGELSLGECIANIIAAPRTIARITVAAPIATADGADRRTLAARTRGEIATAIGIALDAQT</sequence>
<comment type="caution">
    <text evidence="7">The sequence shown here is derived from an EMBL/GenBank/DDBJ whole genome shotgun (WGS) entry which is preliminary data.</text>
</comment>
<comment type="pathway">
    <text evidence="1">Lipid metabolism.</text>
</comment>
<keyword evidence="2" id="KW-0444">Lipid biosynthesis</keyword>
<dbReference type="PANTHER" id="PTHR10434:SF64">
    <property type="entry name" value="1-ACYL-SN-GLYCEROL-3-PHOSPHATE ACYLTRANSFERASE-RELATED"/>
    <property type="match status" value="1"/>
</dbReference>
<dbReference type="AlphaFoldDB" id="A0A5C7SEZ1"/>
<organism evidence="7 8">
    <name type="scientific">Thauera aminoaromatica</name>
    <dbReference type="NCBI Taxonomy" id="164330"/>
    <lineage>
        <taxon>Bacteria</taxon>
        <taxon>Pseudomonadati</taxon>
        <taxon>Pseudomonadota</taxon>
        <taxon>Betaproteobacteria</taxon>
        <taxon>Rhodocyclales</taxon>
        <taxon>Zoogloeaceae</taxon>
        <taxon>Thauera</taxon>
    </lineage>
</organism>
<accession>A0A5C7SEZ1</accession>
<evidence type="ECO:0000313" key="7">
    <source>
        <dbReference type="EMBL" id="TXH81962.1"/>
    </source>
</evidence>
<dbReference type="InterPro" id="IPR002123">
    <property type="entry name" value="Plipid/glycerol_acylTrfase"/>
</dbReference>
<dbReference type="SMART" id="SM00563">
    <property type="entry name" value="PlsC"/>
    <property type="match status" value="1"/>
</dbReference>
<feature type="domain" description="Phospholipid/glycerol acyltransferase" evidence="6">
    <location>
        <begin position="93"/>
        <end position="205"/>
    </location>
</feature>
<dbReference type="Pfam" id="PF01553">
    <property type="entry name" value="Acyltransferase"/>
    <property type="match status" value="1"/>
</dbReference>
<dbReference type="SUPFAM" id="SSF69593">
    <property type="entry name" value="Glycerol-3-phosphate (1)-acyltransferase"/>
    <property type="match status" value="1"/>
</dbReference>
<dbReference type="RefSeq" id="WP_276660352.1">
    <property type="nucleotide sequence ID" value="NZ_SSFD01000259.1"/>
</dbReference>
<proteinExistence type="predicted"/>
<evidence type="ECO:0000256" key="4">
    <source>
        <dbReference type="ARBA" id="ARBA00023098"/>
    </source>
</evidence>
<protein>
    <submittedName>
        <fullName evidence="7">1-acyl-sn-glycerol-3-phosphate acyltransferase</fullName>
    </submittedName>
</protein>
<dbReference type="GO" id="GO:0003841">
    <property type="term" value="F:1-acylglycerol-3-phosphate O-acyltransferase activity"/>
    <property type="evidence" value="ECO:0007669"/>
    <property type="project" value="TreeGrafter"/>
</dbReference>
<keyword evidence="3 7" id="KW-0808">Transferase</keyword>
<dbReference type="CDD" id="cd07989">
    <property type="entry name" value="LPLAT_AGPAT-like"/>
    <property type="match status" value="1"/>
</dbReference>
<evidence type="ECO:0000256" key="3">
    <source>
        <dbReference type="ARBA" id="ARBA00022679"/>
    </source>
</evidence>
<keyword evidence="4" id="KW-0443">Lipid metabolism</keyword>
<dbReference type="PANTHER" id="PTHR10434">
    <property type="entry name" value="1-ACYL-SN-GLYCEROL-3-PHOSPHATE ACYLTRANSFERASE"/>
    <property type="match status" value="1"/>
</dbReference>
<dbReference type="Proteomes" id="UP000321192">
    <property type="component" value="Unassembled WGS sequence"/>
</dbReference>
<keyword evidence="5 7" id="KW-0012">Acyltransferase</keyword>
<gene>
    <name evidence="7" type="ORF">E6Q80_16315</name>
</gene>
<evidence type="ECO:0000256" key="2">
    <source>
        <dbReference type="ARBA" id="ARBA00022516"/>
    </source>
</evidence>
<name>A0A5C7SEZ1_THASP</name>
<evidence type="ECO:0000256" key="5">
    <source>
        <dbReference type="ARBA" id="ARBA00023315"/>
    </source>
</evidence>